<evidence type="ECO:0000313" key="2">
    <source>
        <dbReference type="EMBL" id="MDQ1096014.1"/>
    </source>
</evidence>
<comment type="caution">
    <text evidence="2">The sequence shown here is derived from an EMBL/GenBank/DDBJ whole genome shotgun (WGS) entry which is preliminary data.</text>
</comment>
<dbReference type="InterPro" id="IPR013216">
    <property type="entry name" value="Methyltransf_11"/>
</dbReference>
<protein>
    <submittedName>
        <fullName evidence="2">SAM-dependent methyltransferase</fullName>
    </submittedName>
</protein>
<evidence type="ECO:0000259" key="1">
    <source>
        <dbReference type="Pfam" id="PF08241"/>
    </source>
</evidence>
<proteinExistence type="predicted"/>
<feature type="domain" description="Methyltransferase type 11" evidence="1">
    <location>
        <begin position="114"/>
        <end position="172"/>
    </location>
</feature>
<name>A0ABU0TG27_9FLAO</name>
<dbReference type="Proteomes" id="UP001225072">
    <property type="component" value="Unassembled WGS sequence"/>
</dbReference>
<evidence type="ECO:0000313" key="3">
    <source>
        <dbReference type="Proteomes" id="UP001225072"/>
    </source>
</evidence>
<dbReference type="CDD" id="cd02440">
    <property type="entry name" value="AdoMet_MTases"/>
    <property type="match status" value="1"/>
</dbReference>
<accession>A0ABU0TG27</accession>
<dbReference type="GO" id="GO:0032259">
    <property type="term" value="P:methylation"/>
    <property type="evidence" value="ECO:0007669"/>
    <property type="project" value="UniProtKB-KW"/>
</dbReference>
<dbReference type="GO" id="GO:0008168">
    <property type="term" value="F:methyltransferase activity"/>
    <property type="evidence" value="ECO:0007669"/>
    <property type="project" value="UniProtKB-KW"/>
</dbReference>
<keyword evidence="3" id="KW-1185">Reference proteome</keyword>
<keyword evidence="2" id="KW-0489">Methyltransferase</keyword>
<keyword evidence="2" id="KW-0808">Transferase</keyword>
<dbReference type="Gene3D" id="3.40.50.150">
    <property type="entry name" value="Vaccinia Virus protein VP39"/>
    <property type="match status" value="1"/>
</dbReference>
<organism evidence="2 3">
    <name type="scientific">Chryseobacterium camelliae</name>
    <dbReference type="NCBI Taxonomy" id="1265445"/>
    <lineage>
        <taxon>Bacteria</taxon>
        <taxon>Pseudomonadati</taxon>
        <taxon>Bacteroidota</taxon>
        <taxon>Flavobacteriia</taxon>
        <taxon>Flavobacteriales</taxon>
        <taxon>Weeksellaceae</taxon>
        <taxon>Chryseobacterium group</taxon>
        <taxon>Chryseobacterium</taxon>
    </lineage>
</organism>
<gene>
    <name evidence="2" type="ORF">QE404_001161</name>
</gene>
<dbReference type="PANTHER" id="PTHR43591">
    <property type="entry name" value="METHYLTRANSFERASE"/>
    <property type="match status" value="1"/>
</dbReference>
<sequence>MKKLTRLLLNKIPRPMLIKMSIWARPVIYRLFQGDEFYDPIDGRSYRKFLPYGYGKQRENALSPGTLSLERHRQMWLYLQNETDFFIKNHKVLHIAPEQEFLRKFKRMRNLNYISADLYSPIVDVKADILDLPFEDESFDIIFCNHVLEHIQDDAKAMSELYRVMRPGGWGIFQVPMKNNLEETYEDFTITDPKERQKHFGQYDHVRWYGMDYFDRLRKAGFQAEPNYYSRQFSEEEIRKYGLRHNEILPVVYKSKNKTSSY</sequence>
<dbReference type="InterPro" id="IPR029063">
    <property type="entry name" value="SAM-dependent_MTases_sf"/>
</dbReference>
<dbReference type="Pfam" id="PF08241">
    <property type="entry name" value="Methyltransf_11"/>
    <property type="match status" value="1"/>
</dbReference>
<reference evidence="2 3" key="1">
    <citation type="submission" date="2023-07" db="EMBL/GenBank/DDBJ databases">
        <title>Functional and genomic diversity of the sorghum phyllosphere microbiome.</title>
        <authorList>
            <person name="Shade A."/>
        </authorList>
    </citation>
    <scope>NUCLEOTIDE SEQUENCE [LARGE SCALE GENOMIC DNA]</scope>
    <source>
        <strain evidence="2 3">SORGH_AS_1064</strain>
    </source>
</reference>
<dbReference type="SUPFAM" id="SSF53335">
    <property type="entry name" value="S-adenosyl-L-methionine-dependent methyltransferases"/>
    <property type="match status" value="1"/>
</dbReference>
<dbReference type="RefSeq" id="WP_307447688.1">
    <property type="nucleotide sequence ID" value="NZ_JAUTAL010000001.1"/>
</dbReference>
<dbReference type="EMBL" id="JAUTAL010000001">
    <property type="protein sequence ID" value="MDQ1096014.1"/>
    <property type="molecule type" value="Genomic_DNA"/>
</dbReference>